<proteinExistence type="predicted"/>
<accession>A0ABV2GDH3</accession>
<keyword evidence="2" id="KW-1185">Reference proteome</keyword>
<protein>
    <submittedName>
        <fullName evidence="1">Uncharacterized protein</fullName>
    </submittedName>
</protein>
<dbReference type="EMBL" id="JBEPLW010000020">
    <property type="protein sequence ID" value="MET3576328.1"/>
    <property type="molecule type" value="Genomic_DNA"/>
</dbReference>
<evidence type="ECO:0000313" key="1">
    <source>
        <dbReference type="EMBL" id="MET3576328.1"/>
    </source>
</evidence>
<evidence type="ECO:0000313" key="2">
    <source>
        <dbReference type="Proteomes" id="UP001549099"/>
    </source>
</evidence>
<sequence length="46" mass="5584">MKWVWNYPNMKRPGVRAKLEELGPEKQVFILNSRRAVREFLDRLPN</sequence>
<gene>
    <name evidence="1" type="ORF">ABID49_002244</name>
</gene>
<comment type="caution">
    <text evidence="1">The sequence shown here is derived from an EMBL/GenBank/DDBJ whole genome shotgun (WGS) entry which is preliminary data.</text>
</comment>
<name>A0ABV2GDH3_9BACL</name>
<reference evidence="1 2" key="1">
    <citation type="submission" date="2024-06" db="EMBL/GenBank/DDBJ databases">
        <title>Genomic Encyclopedia of Type Strains, Phase IV (KMG-IV): sequencing the most valuable type-strain genomes for metagenomic binning, comparative biology and taxonomic classification.</title>
        <authorList>
            <person name="Goeker M."/>
        </authorList>
    </citation>
    <scope>NUCLEOTIDE SEQUENCE [LARGE SCALE GENOMIC DNA]</scope>
    <source>
        <strain evidence="1 2">DSM 26128</strain>
    </source>
</reference>
<organism evidence="1 2">
    <name type="scientific">Bhargavaea ullalensis</name>
    <dbReference type="NCBI Taxonomy" id="1265685"/>
    <lineage>
        <taxon>Bacteria</taxon>
        <taxon>Bacillati</taxon>
        <taxon>Bacillota</taxon>
        <taxon>Bacilli</taxon>
        <taxon>Bacillales</taxon>
        <taxon>Caryophanaceae</taxon>
        <taxon>Bhargavaea</taxon>
    </lineage>
</organism>
<dbReference type="Proteomes" id="UP001549099">
    <property type="component" value="Unassembled WGS sequence"/>
</dbReference>